<dbReference type="Proteomes" id="UP000656804">
    <property type="component" value="Unassembled WGS sequence"/>
</dbReference>
<feature type="transmembrane region" description="Helical" evidence="2">
    <location>
        <begin position="334"/>
        <end position="354"/>
    </location>
</feature>
<accession>A0A930YDF8</accession>
<keyword evidence="2" id="KW-1133">Transmembrane helix</keyword>
<evidence type="ECO:0000256" key="2">
    <source>
        <dbReference type="SAM" id="Phobius"/>
    </source>
</evidence>
<evidence type="ECO:0000256" key="1">
    <source>
        <dbReference type="SAM" id="MobiDB-lite"/>
    </source>
</evidence>
<protein>
    <recommendedName>
        <fullName evidence="5">Glycosyltransferase RgtA/B/C/D-like domain-containing protein</fullName>
    </recommendedName>
</protein>
<feature type="transmembrane region" description="Helical" evidence="2">
    <location>
        <begin position="361"/>
        <end position="379"/>
    </location>
</feature>
<feature type="transmembrane region" description="Helical" evidence="2">
    <location>
        <begin position="277"/>
        <end position="300"/>
    </location>
</feature>
<dbReference type="RefSeq" id="WP_194503697.1">
    <property type="nucleotide sequence ID" value="NZ_JADIVZ010000005.1"/>
</dbReference>
<dbReference type="EMBL" id="JADIVZ010000005">
    <property type="protein sequence ID" value="MBF4162444.1"/>
    <property type="molecule type" value="Genomic_DNA"/>
</dbReference>
<feature type="region of interest" description="Disordered" evidence="1">
    <location>
        <begin position="1"/>
        <end position="21"/>
    </location>
</feature>
<feature type="transmembrane region" description="Helical" evidence="2">
    <location>
        <begin position="64"/>
        <end position="92"/>
    </location>
</feature>
<feature type="transmembrane region" description="Helical" evidence="2">
    <location>
        <begin position="224"/>
        <end position="246"/>
    </location>
</feature>
<gene>
    <name evidence="3" type="ORF">ISG29_12145</name>
</gene>
<evidence type="ECO:0000313" key="4">
    <source>
        <dbReference type="Proteomes" id="UP000656804"/>
    </source>
</evidence>
<organism evidence="3 4">
    <name type="scientific">Nocardioides acrostichi</name>
    <dbReference type="NCBI Taxonomy" id="2784339"/>
    <lineage>
        <taxon>Bacteria</taxon>
        <taxon>Bacillati</taxon>
        <taxon>Actinomycetota</taxon>
        <taxon>Actinomycetes</taxon>
        <taxon>Propionibacteriales</taxon>
        <taxon>Nocardioidaceae</taxon>
        <taxon>Nocardioides</taxon>
    </lineage>
</organism>
<keyword evidence="2" id="KW-0812">Transmembrane</keyword>
<proteinExistence type="predicted"/>
<dbReference type="AlphaFoldDB" id="A0A930YDF8"/>
<comment type="caution">
    <text evidence="3">The sequence shown here is derived from an EMBL/GenBank/DDBJ whole genome shotgun (WGS) entry which is preliminary data.</text>
</comment>
<sequence>MTSSLLTPSPPETRPGRRSRRPRGSLTVFALAVTVYTALGWYLVARLHVVGFDVLDRLDHALDLLHAASGATTFTPDLPPLAVLALGPLVVVPPGEHSLLVVPVASAACAGVLLVALHALLRGARVGTAGRVGVLVAAAANPLLVLGASTGARSVVWLAMLTLGVVALVAWLTTDRVGYVPLAGVAFAAAVLSSYASLVWVLVAAALLVTTLRRRGAPSLELEGTLVAFVAPTVLGLALVTLLSALHGSAPWSWAVETSDAGASVAVSLVDLPARTLGLLIGGAPLALVVLPALLVVAAVRRDLVSGWLAALLLTAVVLPAGSAGVGAETTPFALSQALPSLVLALVGAVWLVGRSERRRTLTLTLLVVVLIASVPWTLRQMAIYPHQGLEARFADAVTTGRDQQNTLTSSGLVVGVADEQAMAGYIRSHVHTGRSIVTDGRRTFAVELFTGRPDLFVPVDARTDAIDAASYVLLSHRMGPDEASARFPDATSGKDAAWSVVFATARYTLVRVPATGWPDLMGDSRTEGGRS</sequence>
<feature type="transmembrane region" description="Helical" evidence="2">
    <location>
        <begin position="307"/>
        <end position="328"/>
    </location>
</feature>
<keyword evidence="4" id="KW-1185">Reference proteome</keyword>
<keyword evidence="2" id="KW-0472">Membrane</keyword>
<name>A0A930YDF8_9ACTN</name>
<feature type="transmembrane region" description="Helical" evidence="2">
    <location>
        <begin position="155"/>
        <end position="173"/>
    </location>
</feature>
<feature type="transmembrane region" description="Helical" evidence="2">
    <location>
        <begin position="179"/>
        <end position="212"/>
    </location>
</feature>
<reference evidence="3" key="1">
    <citation type="submission" date="2020-11" db="EMBL/GenBank/DDBJ databases">
        <title>Nocardioides sp. CBS4Y-1, whole genome shotgun sequence.</title>
        <authorList>
            <person name="Tuo L."/>
        </authorList>
    </citation>
    <scope>NUCLEOTIDE SEQUENCE</scope>
    <source>
        <strain evidence="3">CBS4Y-1</strain>
    </source>
</reference>
<feature type="transmembrane region" description="Helical" evidence="2">
    <location>
        <begin position="127"/>
        <end position="148"/>
    </location>
</feature>
<feature type="transmembrane region" description="Helical" evidence="2">
    <location>
        <begin position="99"/>
        <end position="121"/>
    </location>
</feature>
<evidence type="ECO:0000313" key="3">
    <source>
        <dbReference type="EMBL" id="MBF4162444.1"/>
    </source>
</evidence>
<feature type="transmembrane region" description="Helical" evidence="2">
    <location>
        <begin position="24"/>
        <end position="44"/>
    </location>
</feature>
<evidence type="ECO:0008006" key="5">
    <source>
        <dbReference type="Google" id="ProtNLM"/>
    </source>
</evidence>